<feature type="domain" description="Outer membrane protein beta-barrel" evidence="1">
    <location>
        <begin position="309"/>
        <end position="706"/>
    </location>
</feature>
<sequence>MNLLSNRYLVLSFGLTAFTIIPSPAQHNTDTSRRWTRDTVILKDVIIKATRRMYSEQQIDRTIVHINALPSNAGLHIVDILNNTPGIMVEDNGNISIYGKDQASVFIDDKPVYLTGKELLNYLQSLPSGILDKIEIMPNPPARYAANGMGGIILIRTKKTGNRGFNGNLILNYGQGVYPKSNSSFICNYRDRHMNVYGMATYSQPHTYYTAERDRAYHFPNGTGDYNILQHNAEINFRWAYSYKSGIDIDLDKSTSLSLSGKSYMSPYRETGHYTTGFYTGRQPDSIVYSNSYLRTYTTHYLLNLGILHHFSNPLKEWSLNMDYLTMNDQGNQVLNSNTFTSGGNWQNNNTLFSFNPFKVYVYSVMLDAKTPVAGLLTLETGLQSSFSSRESNGNYLVQDTTGLHPANSLNNSFHFNENINAIYGSLNGQYKKLTWKVGFRMEHTHVNASILDIQYTDLFPTVYLQYKLDSGSQQALRFSFGKRITRPDYQSYNPSIFFFNSYTYITGNSLLQPQYNYEAALSYSHTRIISIGLQYNRSSNYLLTAYKQVDKALVVTNANIDRSNSIGINVTNALPLAKWWTVNLYQELTLNTYMGSLFSGNDLLNNQLTSYRVNANQQFTFGKGWSADLAAVYRSNNLYGQAIIKAVWQVHAGLQKQFDKHSTFNISVRDLFHSWSFKRHIEIPGAIVDVSNQSDSRFISFTWNYRFGSNALNRERKSALQTEAGRAGISNN</sequence>
<dbReference type="EMBL" id="FNNO01000001">
    <property type="protein sequence ID" value="SDW05221.1"/>
    <property type="molecule type" value="Genomic_DNA"/>
</dbReference>
<dbReference type="InterPro" id="IPR037066">
    <property type="entry name" value="Plug_dom_sf"/>
</dbReference>
<evidence type="ECO:0000313" key="3">
    <source>
        <dbReference type="Proteomes" id="UP000198711"/>
    </source>
</evidence>
<dbReference type="AlphaFoldDB" id="A0A8X8ID75"/>
<name>A0A8X8ID75_9BACT</name>
<keyword evidence="2" id="KW-0675">Receptor</keyword>
<protein>
    <submittedName>
        <fullName evidence="2">Outer membrane receptor proteins, mostly Fe transport</fullName>
    </submittedName>
</protein>
<accession>A0A8X8ID75</accession>
<evidence type="ECO:0000313" key="2">
    <source>
        <dbReference type="EMBL" id="SDW05221.1"/>
    </source>
</evidence>
<comment type="caution">
    <text evidence="2">The sequence shown here is derived from an EMBL/GenBank/DDBJ whole genome shotgun (WGS) entry which is preliminary data.</text>
</comment>
<evidence type="ECO:0000259" key="1">
    <source>
        <dbReference type="Pfam" id="PF14905"/>
    </source>
</evidence>
<proteinExistence type="predicted"/>
<keyword evidence="3" id="KW-1185">Reference proteome</keyword>
<dbReference type="SUPFAM" id="SSF56935">
    <property type="entry name" value="Porins"/>
    <property type="match status" value="1"/>
</dbReference>
<dbReference type="Proteomes" id="UP000198711">
    <property type="component" value="Unassembled WGS sequence"/>
</dbReference>
<organism evidence="2 3">
    <name type="scientific">Hydrobacter penzbergensis</name>
    <dbReference type="NCBI Taxonomy" id="1235997"/>
    <lineage>
        <taxon>Bacteria</taxon>
        <taxon>Pseudomonadati</taxon>
        <taxon>Bacteroidota</taxon>
        <taxon>Chitinophagia</taxon>
        <taxon>Chitinophagales</taxon>
        <taxon>Chitinophagaceae</taxon>
        <taxon>Hydrobacter</taxon>
    </lineage>
</organism>
<gene>
    <name evidence="2" type="ORF">SAMN05444410_101118</name>
</gene>
<dbReference type="PANTHER" id="PTHR40980">
    <property type="entry name" value="PLUG DOMAIN-CONTAINING PROTEIN"/>
    <property type="match status" value="1"/>
</dbReference>
<reference evidence="2 3" key="1">
    <citation type="submission" date="2016-10" db="EMBL/GenBank/DDBJ databases">
        <authorList>
            <person name="Varghese N."/>
            <person name="Submissions S."/>
        </authorList>
    </citation>
    <scope>NUCLEOTIDE SEQUENCE [LARGE SCALE GENOMIC DNA]</scope>
    <source>
        <strain evidence="2 3">DSM 25353</strain>
    </source>
</reference>
<dbReference type="PANTHER" id="PTHR40980:SF4">
    <property type="entry name" value="TONB-DEPENDENT RECEPTOR-LIKE BETA-BARREL DOMAIN-CONTAINING PROTEIN"/>
    <property type="match status" value="1"/>
</dbReference>
<dbReference type="RefSeq" id="WP_092721312.1">
    <property type="nucleotide sequence ID" value="NZ_FNNO01000001.1"/>
</dbReference>
<dbReference type="Gene3D" id="2.170.130.10">
    <property type="entry name" value="TonB-dependent receptor, plug domain"/>
    <property type="match status" value="1"/>
</dbReference>
<dbReference type="InterPro" id="IPR041700">
    <property type="entry name" value="OMP_b-brl_3"/>
</dbReference>
<dbReference type="Pfam" id="PF14905">
    <property type="entry name" value="OMP_b-brl_3"/>
    <property type="match status" value="1"/>
</dbReference>